<feature type="region of interest" description="Disordered" evidence="1">
    <location>
        <begin position="1"/>
        <end position="22"/>
    </location>
</feature>
<accession>A0A3M5IN72</accession>
<feature type="compositionally biased region" description="Polar residues" evidence="1">
    <location>
        <begin position="1"/>
        <end position="11"/>
    </location>
</feature>
<proteinExistence type="predicted"/>
<organism evidence="2 3">
    <name type="scientific">Pseudomonas amygdali pv. mori</name>
    <dbReference type="NCBI Taxonomy" id="34065"/>
    <lineage>
        <taxon>Bacteria</taxon>
        <taxon>Pseudomonadati</taxon>
        <taxon>Pseudomonadota</taxon>
        <taxon>Gammaproteobacteria</taxon>
        <taxon>Pseudomonadales</taxon>
        <taxon>Pseudomonadaceae</taxon>
        <taxon>Pseudomonas</taxon>
        <taxon>Pseudomonas amygdali</taxon>
    </lineage>
</organism>
<dbReference type="EMBL" id="RBTD01000455">
    <property type="protein sequence ID" value="RMT12469.1"/>
    <property type="molecule type" value="Genomic_DNA"/>
</dbReference>
<reference evidence="2 3" key="1">
    <citation type="submission" date="2018-08" db="EMBL/GenBank/DDBJ databases">
        <title>Recombination of ecologically and evolutionarily significant loci maintains genetic cohesion in the Pseudomonas syringae species complex.</title>
        <authorList>
            <person name="Dillon M."/>
            <person name="Thakur S."/>
            <person name="Almeida R.N.D."/>
            <person name="Weir B.S."/>
            <person name="Guttman D.S."/>
        </authorList>
    </citation>
    <scope>NUCLEOTIDE SEQUENCE [LARGE SCALE GENOMIC DNA]</scope>
    <source>
        <strain evidence="2 3">ICMP 6941</strain>
    </source>
</reference>
<evidence type="ECO:0000313" key="2">
    <source>
        <dbReference type="EMBL" id="RMT12469.1"/>
    </source>
</evidence>
<dbReference type="AlphaFoldDB" id="A0A3M5IN72"/>
<protein>
    <submittedName>
        <fullName evidence="2">Uncharacterized protein</fullName>
    </submittedName>
</protein>
<name>A0A3M5IN72_PSEA0</name>
<evidence type="ECO:0000256" key="1">
    <source>
        <dbReference type="SAM" id="MobiDB-lite"/>
    </source>
</evidence>
<comment type="caution">
    <text evidence="2">The sequence shown here is derived from an EMBL/GenBank/DDBJ whole genome shotgun (WGS) entry which is preliminary data.</text>
</comment>
<sequence>MTDTNQNTNDLANAKIPTEKENEVANLQSTYDSIAKSISSLDTRIKNDEKKIDKLASVIADGSDEEAAKARIDRNALKQTVEENKTTKKNKATENTNLLKRINRLHEEILKEGKGQHAINIEAITKTKISEVERGFPYLFQFTGTDNFVDFFQVVKSRFTSSQ</sequence>
<dbReference type="Proteomes" id="UP000276194">
    <property type="component" value="Unassembled WGS sequence"/>
</dbReference>
<gene>
    <name evidence="2" type="ORF">ALP52_00839</name>
</gene>
<dbReference type="RefSeq" id="WP_122323216.1">
    <property type="nucleotide sequence ID" value="NZ_RBTD01000455.1"/>
</dbReference>
<evidence type="ECO:0000313" key="3">
    <source>
        <dbReference type="Proteomes" id="UP000276194"/>
    </source>
</evidence>